<dbReference type="GO" id="GO:0006644">
    <property type="term" value="P:phospholipid metabolic process"/>
    <property type="evidence" value="ECO:0007669"/>
    <property type="project" value="InterPro"/>
</dbReference>
<dbReference type="SMART" id="SM00014">
    <property type="entry name" value="acidPPc"/>
    <property type="match status" value="1"/>
</dbReference>
<evidence type="ECO:0000259" key="7">
    <source>
        <dbReference type="SMART" id="SM00014"/>
    </source>
</evidence>
<dbReference type="PANTHER" id="PTHR10165:SF103">
    <property type="entry name" value="PHOSPHOLIPID PHOSPHATASE HOMOLOG 1.2 HOMOLOG"/>
    <property type="match status" value="1"/>
</dbReference>
<dbReference type="Gene3D" id="1.20.144.10">
    <property type="entry name" value="Phosphatidic acid phosphatase type 2/haloperoxidase"/>
    <property type="match status" value="1"/>
</dbReference>
<evidence type="ECO:0000313" key="9">
    <source>
        <dbReference type="Proteomes" id="UP000245119"/>
    </source>
</evidence>
<organism evidence="8 9">
    <name type="scientific">Pomacea canaliculata</name>
    <name type="common">Golden apple snail</name>
    <dbReference type="NCBI Taxonomy" id="400727"/>
    <lineage>
        <taxon>Eukaryota</taxon>
        <taxon>Metazoa</taxon>
        <taxon>Spiralia</taxon>
        <taxon>Lophotrochozoa</taxon>
        <taxon>Mollusca</taxon>
        <taxon>Gastropoda</taxon>
        <taxon>Caenogastropoda</taxon>
        <taxon>Architaenioglossa</taxon>
        <taxon>Ampullarioidea</taxon>
        <taxon>Ampullariidae</taxon>
        <taxon>Pomacea</taxon>
    </lineage>
</organism>
<dbReference type="Pfam" id="PF01569">
    <property type="entry name" value="PAP2"/>
    <property type="match status" value="1"/>
</dbReference>
<dbReference type="OrthoDB" id="8907274at2759"/>
<keyword evidence="3 6" id="KW-0812">Transmembrane</keyword>
<feature type="transmembrane region" description="Helical" evidence="6">
    <location>
        <begin position="194"/>
        <end position="211"/>
    </location>
</feature>
<sequence>MKSYTNLSMRYFHVTAAVLPCILLFHLGTPVNRGFFCEDNELKYPYVGDTVSVVAVMGATLITPLITALLAEASRLVTSPQQDCSLVRAVRSYWAYFYGFVVLQIIIQILKLTTGELRPFFMDICQPDVMKANCSGYITDYTVPTTMPVRLYLEDRVTASGCRLLKLTLQAAMLIMSLWCSATRISDHNHHRRDVVVGTLLGFILAVAMFYKLTRPFLRAHDDVADTTEKHNTITNNCDVDLEIGEPETPTPLLSKNGILISSNTGMHIGPFRLQRDRTESGECI</sequence>
<dbReference type="EMBL" id="PZQS01000010">
    <property type="protein sequence ID" value="PVD23654.1"/>
    <property type="molecule type" value="Genomic_DNA"/>
</dbReference>
<evidence type="ECO:0000256" key="3">
    <source>
        <dbReference type="ARBA" id="ARBA00022692"/>
    </source>
</evidence>
<dbReference type="SUPFAM" id="SSF48317">
    <property type="entry name" value="Acid phosphatase/Vanadium-dependent haloperoxidase"/>
    <property type="match status" value="1"/>
</dbReference>
<dbReference type="Proteomes" id="UP000245119">
    <property type="component" value="Linkage Group LG10"/>
</dbReference>
<dbReference type="PANTHER" id="PTHR10165">
    <property type="entry name" value="LIPID PHOSPHATE PHOSPHATASE"/>
    <property type="match status" value="1"/>
</dbReference>
<keyword evidence="9" id="KW-1185">Reference proteome</keyword>
<evidence type="ECO:0000256" key="2">
    <source>
        <dbReference type="ARBA" id="ARBA00008816"/>
    </source>
</evidence>
<evidence type="ECO:0000313" key="8">
    <source>
        <dbReference type="EMBL" id="PVD23654.1"/>
    </source>
</evidence>
<comment type="similarity">
    <text evidence="2">Belongs to the PA-phosphatase related phosphoesterase family.</text>
</comment>
<dbReference type="STRING" id="400727.A0A2T7NR56"/>
<dbReference type="GO" id="GO:0005886">
    <property type="term" value="C:plasma membrane"/>
    <property type="evidence" value="ECO:0007669"/>
    <property type="project" value="TreeGrafter"/>
</dbReference>
<evidence type="ECO:0000256" key="1">
    <source>
        <dbReference type="ARBA" id="ARBA00004141"/>
    </source>
</evidence>
<evidence type="ECO:0000256" key="5">
    <source>
        <dbReference type="ARBA" id="ARBA00023136"/>
    </source>
</evidence>
<keyword evidence="4 6" id="KW-1133">Transmembrane helix</keyword>
<feature type="transmembrane region" description="Helical" evidence="6">
    <location>
        <begin position="92"/>
        <end position="110"/>
    </location>
</feature>
<comment type="subcellular location">
    <subcellularLocation>
        <location evidence="1">Membrane</location>
        <topology evidence="1">Multi-pass membrane protein</topology>
    </subcellularLocation>
</comment>
<dbReference type="GO" id="GO:0008195">
    <property type="term" value="F:phosphatidate phosphatase activity"/>
    <property type="evidence" value="ECO:0007669"/>
    <property type="project" value="TreeGrafter"/>
</dbReference>
<evidence type="ECO:0000256" key="4">
    <source>
        <dbReference type="ARBA" id="ARBA00022989"/>
    </source>
</evidence>
<reference evidence="8 9" key="1">
    <citation type="submission" date="2018-04" db="EMBL/GenBank/DDBJ databases">
        <title>The genome of golden apple snail Pomacea canaliculata provides insight into stress tolerance and invasive adaptation.</title>
        <authorList>
            <person name="Liu C."/>
            <person name="Liu B."/>
            <person name="Ren Y."/>
            <person name="Zhang Y."/>
            <person name="Wang H."/>
            <person name="Li S."/>
            <person name="Jiang F."/>
            <person name="Yin L."/>
            <person name="Zhang G."/>
            <person name="Qian W."/>
            <person name="Fan W."/>
        </authorList>
    </citation>
    <scope>NUCLEOTIDE SEQUENCE [LARGE SCALE GENOMIC DNA]</scope>
    <source>
        <strain evidence="8">SZHN2017</strain>
        <tissue evidence="8">Muscle</tissue>
    </source>
</reference>
<keyword evidence="5 6" id="KW-0472">Membrane</keyword>
<dbReference type="InterPro" id="IPR036938">
    <property type="entry name" value="PAP2/HPO_sf"/>
</dbReference>
<dbReference type="GO" id="GO:0046839">
    <property type="term" value="P:phospholipid dephosphorylation"/>
    <property type="evidence" value="ECO:0007669"/>
    <property type="project" value="TreeGrafter"/>
</dbReference>
<name>A0A2T7NR56_POMCA</name>
<dbReference type="AlphaFoldDB" id="A0A2T7NR56"/>
<dbReference type="InterPro" id="IPR000326">
    <property type="entry name" value="PAP2/HPO"/>
</dbReference>
<evidence type="ECO:0000256" key="6">
    <source>
        <dbReference type="SAM" id="Phobius"/>
    </source>
</evidence>
<feature type="domain" description="Phosphatidic acid phosphatase type 2/haloperoxidase" evidence="7">
    <location>
        <begin position="92"/>
        <end position="210"/>
    </location>
</feature>
<feature type="transmembrane region" description="Helical" evidence="6">
    <location>
        <begin position="49"/>
        <end position="71"/>
    </location>
</feature>
<dbReference type="GO" id="GO:0007165">
    <property type="term" value="P:signal transduction"/>
    <property type="evidence" value="ECO:0007669"/>
    <property type="project" value="TreeGrafter"/>
</dbReference>
<proteinExistence type="inferred from homology"/>
<dbReference type="InterPro" id="IPR043216">
    <property type="entry name" value="PAP-like"/>
</dbReference>
<accession>A0A2T7NR56</accession>
<comment type="caution">
    <text evidence="8">The sequence shown here is derived from an EMBL/GenBank/DDBJ whole genome shotgun (WGS) entry which is preliminary data.</text>
</comment>
<protein>
    <recommendedName>
        <fullName evidence="7">Phosphatidic acid phosphatase type 2/haloperoxidase domain-containing protein</fullName>
    </recommendedName>
</protein>
<gene>
    <name evidence="8" type="ORF">C0Q70_16927</name>
</gene>